<dbReference type="PANTHER" id="PTHR40115:SF1">
    <property type="entry name" value="INNER MEMBRANE PROTEIN WITH PEPSY TM HELIX"/>
    <property type="match status" value="1"/>
</dbReference>
<keyword evidence="1" id="KW-1133">Transmembrane helix</keyword>
<dbReference type="InterPro" id="IPR032307">
    <property type="entry name" value="PepSY_TM-like_2"/>
</dbReference>
<proteinExistence type="predicted"/>
<dbReference type="Pfam" id="PF16357">
    <property type="entry name" value="PepSY_TM_like_2"/>
    <property type="match status" value="1"/>
</dbReference>
<dbReference type="EMBL" id="SJPY01000009">
    <property type="protein sequence ID" value="TWU35761.1"/>
    <property type="molecule type" value="Genomic_DNA"/>
</dbReference>
<name>A0A5C6DJK2_9BACT</name>
<accession>A0A5C6DJK2</accession>
<evidence type="ECO:0000313" key="2">
    <source>
        <dbReference type="EMBL" id="TWU35761.1"/>
    </source>
</evidence>
<reference evidence="2 3" key="1">
    <citation type="submission" date="2019-02" db="EMBL/GenBank/DDBJ databases">
        <title>Deep-cultivation of Planctomycetes and their phenomic and genomic characterization uncovers novel biology.</title>
        <authorList>
            <person name="Wiegand S."/>
            <person name="Jogler M."/>
            <person name="Boedeker C."/>
            <person name="Pinto D."/>
            <person name="Vollmers J."/>
            <person name="Rivas-Marin E."/>
            <person name="Kohn T."/>
            <person name="Peeters S.H."/>
            <person name="Heuer A."/>
            <person name="Rast P."/>
            <person name="Oberbeckmann S."/>
            <person name="Bunk B."/>
            <person name="Jeske O."/>
            <person name="Meyerdierks A."/>
            <person name="Storesund J.E."/>
            <person name="Kallscheuer N."/>
            <person name="Luecker S."/>
            <person name="Lage O.M."/>
            <person name="Pohl T."/>
            <person name="Merkel B.J."/>
            <person name="Hornburger P."/>
            <person name="Mueller R.-W."/>
            <person name="Bruemmer F."/>
            <person name="Labrenz M."/>
            <person name="Spormann A.M."/>
            <person name="Op Den Camp H."/>
            <person name="Overmann J."/>
            <person name="Amann R."/>
            <person name="Jetten M.S.M."/>
            <person name="Mascher T."/>
            <person name="Medema M.H."/>
            <person name="Devos D.P."/>
            <person name="Kaster A.-K."/>
            <person name="Ovreas L."/>
            <person name="Rohde M."/>
            <person name="Galperin M.Y."/>
            <person name="Jogler C."/>
        </authorList>
    </citation>
    <scope>NUCLEOTIDE SEQUENCE [LARGE SCALE GENOMIC DNA]</scope>
    <source>
        <strain evidence="2 3">Q31b</strain>
    </source>
</reference>
<feature type="transmembrane region" description="Helical" evidence="1">
    <location>
        <begin position="196"/>
        <end position="216"/>
    </location>
</feature>
<evidence type="ECO:0000313" key="3">
    <source>
        <dbReference type="Proteomes" id="UP000315471"/>
    </source>
</evidence>
<gene>
    <name evidence="2" type="ORF">Q31b_51960</name>
</gene>
<comment type="caution">
    <text evidence="2">The sequence shown here is derived from an EMBL/GenBank/DDBJ whole genome shotgun (WGS) entry which is preliminary data.</text>
</comment>
<feature type="transmembrane region" description="Helical" evidence="1">
    <location>
        <begin position="29"/>
        <end position="51"/>
    </location>
</feature>
<organism evidence="2 3">
    <name type="scientific">Novipirellula aureliae</name>
    <dbReference type="NCBI Taxonomy" id="2527966"/>
    <lineage>
        <taxon>Bacteria</taxon>
        <taxon>Pseudomonadati</taxon>
        <taxon>Planctomycetota</taxon>
        <taxon>Planctomycetia</taxon>
        <taxon>Pirellulales</taxon>
        <taxon>Pirellulaceae</taxon>
        <taxon>Novipirellula</taxon>
    </lineage>
</organism>
<dbReference type="Proteomes" id="UP000315471">
    <property type="component" value="Unassembled WGS sequence"/>
</dbReference>
<dbReference type="AlphaFoldDB" id="A0A5C6DJK2"/>
<keyword evidence="1" id="KW-0472">Membrane</keyword>
<sequence length="217" mass="24257">MTQSAPMRTADEVPPTPRPASWSRTIVTWHWISSAVSLVGMLLFAITGITLNHASQIEGNPQVESRTAEMPQGLQDRVRQIQVDGSGTLPVEVASWLTDRFEKPIGSRLADWSDDEIYLSMPGPGTDAWLAIDRETGMVEFERTQRGWISYFNDLHKGRNTGPAWKWVLDLFALATVVFCVTGLMLLIQHARRRRLTWPLVALGFVAPALVAILLIH</sequence>
<evidence type="ECO:0000256" key="1">
    <source>
        <dbReference type="SAM" id="Phobius"/>
    </source>
</evidence>
<feature type="transmembrane region" description="Helical" evidence="1">
    <location>
        <begin position="167"/>
        <end position="190"/>
    </location>
</feature>
<keyword evidence="1" id="KW-0812">Transmembrane</keyword>
<keyword evidence="3" id="KW-1185">Reference proteome</keyword>
<protein>
    <submittedName>
        <fullName evidence="2">PepSY-associated TM helix</fullName>
    </submittedName>
</protein>
<dbReference type="PANTHER" id="PTHR40115">
    <property type="entry name" value="INNER MEMBRANE PROTEIN WITH PEPSY TM HELIX"/>
    <property type="match status" value="1"/>
</dbReference>